<evidence type="ECO:0000313" key="8">
    <source>
        <dbReference type="EMBL" id="ORY82531.1"/>
    </source>
</evidence>
<dbReference type="STRING" id="56484.A0A1Y2FF43"/>
<dbReference type="Pfam" id="PF11779">
    <property type="entry name" value="SPT_ssu-like"/>
    <property type="match status" value="1"/>
</dbReference>
<organism evidence="8 9">
    <name type="scientific">Protomyces lactucae-debilis</name>
    <dbReference type="NCBI Taxonomy" id="2754530"/>
    <lineage>
        <taxon>Eukaryota</taxon>
        <taxon>Fungi</taxon>
        <taxon>Dikarya</taxon>
        <taxon>Ascomycota</taxon>
        <taxon>Taphrinomycotina</taxon>
        <taxon>Taphrinomycetes</taxon>
        <taxon>Taphrinales</taxon>
        <taxon>Protomycetaceae</taxon>
        <taxon>Protomyces</taxon>
    </lineage>
</organism>
<evidence type="ECO:0000256" key="1">
    <source>
        <dbReference type="ARBA" id="ARBA00004477"/>
    </source>
</evidence>
<accession>A0A1Y2FF43</accession>
<evidence type="ECO:0000256" key="6">
    <source>
        <dbReference type="SAM" id="MobiDB-lite"/>
    </source>
</evidence>
<keyword evidence="3" id="KW-0256">Endoplasmic reticulum</keyword>
<evidence type="ECO:0000256" key="7">
    <source>
        <dbReference type="SAM" id="Phobius"/>
    </source>
</evidence>
<reference evidence="8 9" key="1">
    <citation type="submission" date="2016-07" db="EMBL/GenBank/DDBJ databases">
        <title>Pervasive Adenine N6-methylation of Active Genes in Fungi.</title>
        <authorList>
            <consortium name="DOE Joint Genome Institute"/>
            <person name="Mondo S.J."/>
            <person name="Dannebaum R.O."/>
            <person name="Kuo R.C."/>
            <person name="Labutti K."/>
            <person name="Haridas S."/>
            <person name="Kuo A."/>
            <person name="Salamov A."/>
            <person name="Ahrendt S.R."/>
            <person name="Lipzen A."/>
            <person name="Sullivan W."/>
            <person name="Andreopoulos W.B."/>
            <person name="Clum A."/>
            <person name="Lindquist E."/>
            <person name="Daum C."/>
            <person name="Ramamoorthy G.K."/>
            <person name="Gryganskyi A."/>
            <person name="Culley D."/>
            <person name="Magnuson J.K."/>
            <person name="James T.Y."/>
            <person name="O'Malley M.A."/>
            <person name="Stajich J.E."/>
            <person name="Spatafora J.W."/>
            <person name="Visel A."/>
            <person name="Grigoriev I.V."/>
        </authorList>
    </citation>
    <scope>NUCLEOTIDE SEQUENCE [LARGE SCALE GENOMIC DNA]</scope>
    <source>
        <strain evidence="8 9">12-1054</strain>
    </source>
</reference>
<evidence type="ECO:0000313" key="9">
    <source>
        <dbReference type="Proteomes" id="UP000193685"/>
    </source>
</evidence>
<protein>
    <submittedName>
        <fullName evidence="8">Uncharacterized protein</fullName>
    </submittedName>
</protein>
<gene>
    <name evidence="8" type="ORF">BCR37DRAFT_379526</name>
</gene>
<dbReference type="EMBL" id="MCFI01000009">
    <property type="protein sequence ID" value="ORY82531.1"/>
    <property type="molecule type" value="Genomic_DNA"/>
</dbReference>
<name>A0A1Y2FF43_PROLT</name>
<dbReference type="GO" id="GO:0005789">
    <property type="term" value="C:endoplasmic reticulum membrane"/>
    <property type="evidence" value="ECO:0007669"/>
    <property type="project" value="UniProtKB-SubCell"/>
</dbReference>
<comment type="subcellular location">
    <subcellularLocation>
        <location evidence="1">Endoplasmic reticulum membrane</location>
        <topology evidence="1">Multi-pass membrane protein</topology>
    </subcellularLocation>
</comment>
<proteinExistence type="predicted"/>
<dbReference type="OrthoDB" id="202672at2759"/>
<keyword evidence="5 7" id="KW-0472">Membrane</keyword>
<evidence type="ECO:0000256" key="3">
    <source>
        <dbReference type="ARBA" id="ARBA00022824"/>
    </source>
</evidence>
<feature type="compositionally biased region" description="Polar residues" evidence="6">
    <location>
        <begin position="1"/>
        <end position="14"/>
    </location>
</feature>
<evidence type="ECO:0000256" key="5">
    <source>
        <dbReference type="ARBA" id="ARBA00023136"/>
    </source>
</evidence>
<keyword evidence="2 7" id="KW-0812">Transmembrane</keyword>
<dbReference type="Proteomes" id="UP000193685">
    <property type="component" value="Unassembled WGS sequence"/>
</dbReference>
<feature type="transmembrane region" description="Helical" evidence="7">
    <location>
        <begin position="57"/>
        <end position="75"/>
    </location>
</feature>
<sequence length="130" mass="14735">MSMSSASIRTPSTLQDDDTQHFQPAIIKPKPPSYLQRIKYQYDVNFGLYMLTPAEQLIINATLTLLMVLLCFAIYTSMPSHAKLMVARFWYYIEGRVDRVLERTMLGEPKLTTGDRQAFARAAGAARGEL</sequence>
<dbReference type="RefSeq" id="XP_040725402.1">
    <property type="nucleotide sequence ID" value="XM_040869279.1"/>
</dbReference>
<keyword evidence="4 7" id="KW-1133">Transmembrane helix</keyword>
<feature type="region of interest" description="Disordered" evidence="6">
    <location>
        <begin position="1"/>
        <end position="21"/>
    </location>
</feature>
<comment type="caution">
    <text evidence="8">The sequence shown here is derived from an EMBL/GenBank/DDBJ whole genome shotgun (WGS) entry which is preliminary data.</text>
</comment>
<dbReference type="GeneID" id="63785878"/>
<evidence type="ECO:0000256" key="4">
    <source>
        <dbReference type="ARBA" id="ARBA00022989"/>
    </source>
</evidence>
<keyword evidence="9" id="KW-1185">Reference proteome</keyword>
<dbReference type="AlphaFoldDB" id="A0A1Y2FF43"/>
<dbReference type="InterPro" id="IPR024512">
    <property type="entry name" value="Ser_palmitoyltrfase_ssu-like"/>
</dbReference>
<evidence type="ECO:0000256" key="2">
    <source>
        <dbReference type="ARBA" id="ARBA00022692"/>
    </source>
</evidence>